<sequence>MAFLSGLCGLKVDGAVEPLGKFLLVKSAAAEEVTKAGLLLPKSQKPKQGEVVAAGPGEANVESGQMVPMSVKVGEKVLYSKHGDLDLGN</sequence>
<dbReference type="PRINTS" id="PR00297">
    <property type="entry name" value="CHAPERONIN10"/>
</dbReference>
<evidence type="ECO:0000256" key="3">
    <source>
        <dbReference type="RuleBase" id="RU003479"/>
    </source>
</evidence>
<dbReference type="Proteomes" id="UP001152797">
    <property type="component" value="Unassembled WGS sequence"/>
</dbReference>
<dbReference type="SUPFAM" id="SSF50129">
    <property type="entry name" value="GroES-like"/>
    <property type="match status" value="1"/>
</dbReference>
<gene>
    <name evidence="4" type="ORF">C1SCF055_LOCUS27221</name>
</gene>
<dbReference type="Gene3D" id="2.30.33.40">
    <property type="entry name" value="GroES chaperonin"/>
    <property type="match status" value="1"/>
</dbReference>
<protein>
    <recommendedName>
        <fullName evidence="7">Chaperonin 10</fullName>
    </recommendedName>
</protein>
<evidence type="ECO:0000256" key="1">
    <source>
        <dbReference type="ARBA" id="ARBA00006975"/>
    </source>
</evidence>
<dbReference type="CDD" id="cd00320">
    <property type="entry name" value="cpn10"/>
    <property type="match status" value="1"/>
</dbReference>
<evidence type="ECO:0008006" key="7">
    <source>
        <dbReference type="Google" id="ProtNLM"/>
    </source>
</evidence>
<dbReference type="PANTHER" id="PTHR10772">
    <property type="entry name" value="10 KDA HEAT SHOCK PROTEIN"/>
    <property type="match status" value="1"/>
</dbReference>
<keyword evidence="2 3" id="KW-0143">Chaperone</keyword>
<evidence type="ECO:0000313" key="6">
    <source>
        <dbReference type="Proteomes" id="UP001152797"/>
    </source>
</evidence>
<proteinExistence type="inferred from homology"/>
<dbReference type="EMBL" id="CAMXCT020002891">
    <property type="protein sequence ID" value="CAL1154524.1"/>
    <property type="molecule type" value="Genomic_DNA"/>
</dbReference>
<accession>A0A9P1G4Y5</accession>
<dbReference type="InterPro" id="IPR020818">
    <property type="entry name" value="Chaperonin_GroES"/>
</dbReference>
<dbReference type="Pfam" id="PF00166">
    <property type="entry name" value="Cpn10"/>
    <property type="match status" value="1"/>
</dbReference>
<evidence type="ECO:0000256" key="2">
    <source>
        <dbReference type="ARBA" id="ARBA00023186"/>
    </source>
</evidence>
<dbReference type="SMART" id="SM00883">
    <property type="entry name" value="Cpn10"/>
    <property type="match status" value="1"/>
</dbReference>
<name>A0A9P1G4Y5_9DINO</name>
<dbReference type="GO" id="GO:0051082">
    <property type="term" value="F:unfolded protein binding"/>
    <property type="evidence" value="ECO:0007669"/>
    <property type="project" value="TreeGrafter"/>
</dbReference>
<dbReference type="PANTHER" id="PTHR10772:SF63">
    <property type="entry name" value="20 KDA CHAPERONIN, CHLOROPLASTIC"/>
    <property type="match status" value="1"/>
</dbReference>
<organism evidence="4">
    <name type="scientific">Cladocopium goreaui</name>
    <dbReference type="NCBI Taxonomy" id="2562237"/>
    <lineage>
        <taxon>Eukaryota</taxon>
        <taxon>Sar</taxon>
        <taxon>Alveolata</taxon>
        <taxon>Dinophyceae</taxon>
        <taxon>Suessiales</taxon>
        <taxon>Symbiodiniaceae</taxon>
        <taxon>Cladocopium</taxon>
    </lineage>
</organism>
<comment type="similarity">
    <text evidence="1 3">Belongs to the GroES chaperonin family.</text>
</comment>
<evidence type="ECO:0000313" key="4">
    <source>
        <dbReference type="EMBL" id="CAI4001149.1"/>
    </source>
</evidence>
<keyword evidence="6" id="KW-1185">Reference proteome</keyword>
<comment type="caution">
    <text evidence="4">The sequence shown here is derived from an EMBL/GenBank/DDBJ whole genome shotgun (WGS) entry which is preliminary data.</text>
</comment>
<evidence type="ECO:0000313" key="5">
    <source>
        <dbReference type="EMBL" id="CAL4788461.1"/>
    </source>
</evidence>
<dbReference type="GO" id="GO:0051087">
    <property type="term" value="F:protein-folding chaperone binding"/>
    <property type="evidence" value="ECO:0007669"/>
    <property type="project" value="TreeGrafter"/>
</dbReference>
<dbReference type="EMBL" id="CAMXCT010002891">
    <property type="protein sequence ID" value="CAI4001149.1"/>
    <property type="molecule type" value="Genomic_DNA"/>
</dbReference>
<dbReference type="AlphaFoldDB" id="A0A9P1G4Y5"/>
<dbReference type="OrthoDB" id="184876at2759"/>
<dbReference type="InterPro" id="IPR037124">
    <property type="entry name" value="Chaperonin_GroES_sf"/>
</dbReference>
<dbReference type="EMBL" id="CAMXCT030002891">
    <property type="protein sequence ID" value="CAL4788461.1"/>
    <property type="molecule type" value="Genomic_DNA"/>
</dbReference>
<reference evidence="4" key="1">
    <citation type="submission" date="2022-10" db="EMBL/GenBank/DDBJ databases">
        <authorList>
            <person name="Chen Y."/>
            <person name="Dougan E. K."/>
            <person name="Chan C."/>
            <person name="Rhodes N."/>
            <person name="Thang M."/>
        </authorList>
    </citation>
    <scope>NUCLEOTIDE SEQUENCE</scope>
</reference>
<dbReference type="InterPro" id="IPR011032">
    <property type="entry name" value="GroES-like_sf"/>
</dbReference>
<dbReference type="GO" id="GO:0046872">
    <property type="term" value="F:metal ion binding"/>
    <property type="evidence" value="ECO:0007669"/>
    <property type="project" value="TreeGrafter"/>
</dbReference>
<reference evidence="5 6" key="2">
    <citation type="submission" date="2024-05" db="EMBL/GenBank/DDBJ databases">
        <authorList>
            <person name="Chen Y."/>
            <person name="Shah S."/>
            <person name="Dougan E. K."/>
            <person name="Thang M."/>
            <person name="Chan C."/>
        </authorList>
    </citation>
    <scope>NUCLEOTIDE SEQUENCE [LARGE SCALE GENOMIC DNA]</scope>
</reference>
<dbReference type="GO" id="GO:0005524">
    <property type="term" value="F:ATP binding"/>
    <property type="evidence" value="ECO:0007669"/>
    <property type="project" value="InterPro"/>
</dbReference>
<dbReference type="GO" id="GO:0044183">
    <property type="term" value="F:protein folding chaperone"/>
    <property type="evidence" value="ECO:0007669"/>
    <property type="project" value="InterPro"/>
</dbReference>